<dbReference type="AlphaFoldDB" id="A0A8H2VV92"/>
<keyword evidence="2" id="KW-1133">Transmembrane helix</keyword>
<name>A0A8H2VV92_9HELO</name>
<evidence type="ECO:0000313" key="3">
    <source>
        <dbReference type="EMBL" id="CAD6445424.1"/>
    </source>
</evidence>
<dbReference type="PANTHER" id="PTHR33365:SF6">
    <property type="entry name" value="OXIDASE USTYA"/>
    <property type="match status" value="1"/>
</dbReference>
<keyword evidence="4" id="KW-1185">Reference proteome</keyword>
<keyword evidence="2" id="KW-0812">Transmembrane</keyword>
<comment type="caution">
    <text evidence="3">The sequence shown here is derived from an EMBL/GenBank/DDBJ whole genome shotgun (WGS) entry which is preliminary data.</text>
</comment>
<dbReference type="Pfam" id="PF11807">
    <property type="entry name" value="UstYa"/>
    <property type="match status" value="1"/>
</dbReference>
<dbReference type="OrthoDB" id="3687641at2759"/>
<proteinExistence type="inferred from homology"/>
<dbReference type="PANTHER" id="PTHR33365">
    <property type="entry name" value="YALI0B05434P"/>
    <property type="match status" value="1"/>
</dbReference>
<comment type="similarity">
    <text evidence="1">Belongs to the ustYa family.</text>
</comment>
<keyword evidence="2" id="KW-0472">Membrane</keyword>
<evidence type="ECO:0000256" key="2">
    <source>
        <dbReference type="SAM" id="Phobius"/>
    </source>
</evidence>
<organism evidence="3 4">
    <name type="scientific">Sclerotinia trifoliorum</name>
    <dbReference type="NCBI Taxonomy" id="28548"/>
    <lineage>
        <taxon>Eukaryota</taxon>
        <taxon>Fungi</taxon>
        <taxon>Dikarya</taxon>
        <taxon>Ascomycota</taxon>
        <taxon>Pezizomycotina</taxon>
        <taxon>Leotiomycetes</taxon>
        <taxon>Helotiales</taxon>
        <taxon>Sclerotiniaceae</taxon>
        <taxon>Sclerotinia</taxon>
    </lineage>
</organism>
<gene>
    <name evidence="3" type="ORF">SCLTRI_LOCUS5215</name>
</gene>
<dbReference type="EMBL" id="CAJHIA010000015">
    <property type="protein sequence ID" value="CAD6445424.1"/>
    <property type="molecule type" value="Genomic_DNA"/>
</dbReference>
<reference evidence="3" key="1">
    <citation type="submission" date="2020-10" db="EMBL/GenBank/DDBJ databases">
        <authorList>
            <person name="Kusch S."/>
        </authorList>
    </citation>
    <scope>NUCLEOTIDE SEQUENCE</scope>
    <source>
        <strain evidence="3">SwB9</strain>
    </source>
</reference>
<dbReference type="GO" id="GO:0043386">
    <property type="term" value="P:mycotoxin biosynthetic process"/>
    <property type="evidence" value="ECO:0007669"/>
    <property type="project" value="InterPro"/>
</dbReference>
<evidence type="ECO:0000256" key="1">
    <source>
        <dbReference type="ARBA" id="ARBA00035112"/>
    </source>
</evidence>
<protein>
    <submittedName>
        <fullName evidence="3">Be127fd3-bebb-4008-95b3-4be681597008</fullName>
    </submittedName>
</protein>
<accession>A0A8H2VV92</accession>
<dbReference type="Proteomes" id="UP000624404">
    <property type="component" value="Unassembled WGS sequence"/>
</dbReference>
<evidence type="ECO:0000313" key="4">
    <source>
        <dbReference type="Proteomes" id="UP000624404"/>
    </source>
</evidence>
<feature type="transmembrane region" description="Helical" evidence="2">
    <location>
        <begin position="32"/>
        <end position="55"/>
    </location>
</feature>
<sequence>MPSPKENYQPLQEMSEGDEDYIPSLKPPKKRLFNLVTIALITSLFLNVLFGLRLFSSFLTKKEKDVSKFAGLARDLIVVNHGHTEYSDINDTAADYHWDRLDTESGLITLTDDYARSKGLVLGARYPWNHERGVYWLQSSHNLHCLKLIRRSIVDFRHDRPQALTREHINHCLDALRQKTMCDASDQPLSTIEGHYSDTGHGLVMQCRSWDKLLTWSKDVKRESCFRWIDEYRTPEWLYERFGFCPENSVDYPAKEQYFQIHGHHDPWGFDS</sequence>
<dbReference type="InterPro" id="IPR021765">
    <property type="entry name" value="UstYa-like"/>
</dbReference>